<dbReference type="GO" id="GO:0005851">
    <property type="term" value="C:eukaryotic translation initiation factor 2B complex"/>
    <property type="evidence" value="ECO:0007669"/>
    <property type="project" value="TreeGrafter"/>
</dbReference>
<dbReference type="EMBL" id="UYRW01001373">
    <property type="protein sequence ID" value="VDK76830.1"/>
    <property type="molecule type" value="Genomic_DNA"/>
</dbReference>
<dbReference type="OrthoDB" id="269919at2759"/>
<evidence type="ECO:0000256" key="9">
    <source>
        <dbReference type="RuleBase" id="RU003814"/>
    </source>
</evidence>
<dbReference type="SUPFAM" id="SSF100950">
    <property type="entry name" value="NagB/RpiA/CoA transferase-like"/>
    <property type="match status" value="1"/>
</dbReference>
<evidence type="ECO:0000313" key="11">
    <source>
        <dbReference type="EMBL" id="VDK76830.1"/>
    </source>
</evidence>
<evidence type="ECO:0000256" key="7">
    <source>
        <dbReference type="ARBA" id="ARBA00044228"/>
    </source>
</evidence>
<dbReference type="InterPro" id="IPR037171">
    <property type="entry name" value="NagB/RpiA_transferase-like"/>
</dbReference>
<sequence length="670" mass="75745">MIKKSIENYEMKKEVEQDNARRLFIYRQRNGMQKLSSHKIAVDTLTYIRKIVGLGKYNSAKDLIELLETERKHLLEALPYQFVVSNIILCVIKMICEENGQTIAAFGDLVPHDSLNELWKTPDNRKVIDSRELRKSTIIAINELATEVDTCIEDICAQAGNHICTSDVIITHSLSLSSTLRAFFKSARKSQKSFRLLVVDEEIDYGDCLSSVDILTAMQRATRVFISAVAVFPDGSCLAPAGCLMICLAAKRHAVPVCVCTSFYKFTPFFVADIDRIHTFGCAGDVIPFTEMEEMEDVQVVNPVFDLISAELILQYISHTSTFTPSHAYELMAEPSDAVRIDDVENSSDDEEEDEEESSMESDENSAEESSSEDESEEKSSDDDGDDDTNVWDSVDDGAQTEEAVEASLQADYTTALNFIINGLRQKALTMMEKLLQHPILQKFEVNINLFDWNKARKEARANQSRVSAMARLFSSLHFNIGRLLDDPIDHLLSALTVYPNDDYLWKYVGEESLKVRDWSMALFAFGNCSSACSVIRGTLIALYNANLFEDCLLKIKSILEYDRTYFLGRVLKEIIRETNSYWGMKCRQIFNEDPILVQDKNIVKITEKEKKLILNEITNIGKSIVCVESVFKPVMVNMDTCSNLAEVGIYLCDIYDRIESFSSVSRSAL</sequence>
<evidence type="ECO:0000256" key="2">
    <source>
        <dbReference type="ARBA" id="ARBA00007251"/>
    </source>
</evidence>
<name>A0A182EB61_ONCOC</name>
<dbReference type="STRING" id="42157.A0A182EB61"/>
<evidence type="ECO:0000256" key="10">
    <source>
        <dbReference type="SAM" id="MobiDB-lite"/>
    </source>
</evidence>
<feature type="compositionally biased region" description="Acidic residues" evidence="10">
    <location>
        <begin position="344"/>
        <end position="394"/>
    </location>
</feature>
<dbReference type="Proteomes" id="UP000271087">
    <property type="component" value="Unassembled WGS sequence"/>
</dbReference>
<reference evidence="13" key="1">
    <citation type="submission" date="2016-06" db="UniProtKB">
        <authorList>
            <consortium name="WormBaseParasite"/>
        </authorList>
    </citation>
    <scope>IDENTIFICATION</scope>
</reference>
<keyword evidence="12" id="KW-1185">Reference proteome</keyword>
<dbReference type="InterPro" id="IPR051855">
    <property type="entry name" value="eIF2B_beta_subunit"/>
</dbReference>
<accession>A0A182EB61</accession>
<comment type="subcellular location">
    <subcellularLocation>
        <location evidence="1">Cytoplasm</location>
        <location evidence="1">Cytosol</location>
    </subcellularLocation>
</comment>
<protein>
    <recommendedName>
        <fullName evidence="6">Translation initiation factor eIF2B subunit beta</fullName>
    </recommendedName>
    <alternativeName>
        <fullName evidence="7">eIF2B GDP-GTP exchange factor subunit beta</fullName>
    </alternativeName>
</protein>
<dbReference type="GO" id="GO:0005829">
    <property type="term" value="C:cytosol"/>
    <property type="evidence" value="ECO:0007669"/>
    <property type="project" value="UniProtKB-SubCell"/>
</dbReference>
<evidence type="ECO:0000313" key="13">
    <source>
        <dbReference type="WBParaSite" id="nOo.2.0.1.t05293-RA"/>
    </source>
</evidence>
<feature type="region of interest" description="Disordered" evidence="10">
    <location>
        <begin position="335"/>
        <end position="394"/>
    </location>
</feature>
<dbReference type="AlphaFoldDB" id="A0A182EB61"/>
<dbReference type="GO" id="GO:0005085">
    <property type="term" value="F:guanyl-nucleotide exchange factor activity"/>
    <property type="evidence" value="ECO:0007669"/>
    <property type="project" value="TreeGrafter"/>
</dbReference>
<evidence type="ECO:0000256" key="6">
    <source>
        <dbReference type="ARBA" id="ARBA00044122"/>
    </source>
</evidence>
<keyword evidence="5" id="KW-0648">Protein biosynthesis</keyword>
<keyword evidence="4" id="KW-0396">Initiation factor</keyword>
<evidence type="ECO:0000313" key="12">
    <source>
        <dbReference type="Proteomes" id="UP000271087"/>
    </source>
</evidence>
<gene>
    <name evidence="11" type="ORF">NOO_LOCUS5293</name>
</gene>
<keyword evidence="3" id="KW-0963">Cytoplasm</keyword>
<comment type="subunit">
    <text evidence="8">Component of the translation initiation factor 2B (eIF2B) complex which is a heterodecamer of two sets of five different subunits: alpha, beta, gamma, delta and epsilon. Subunits alpha, beta and delta comprise a regulatory subcomplex and subunits epsilon and gamma comprise a catalytic subcomplex. Within the complex, the hexameric regulatory complex resides at the center, with the two heterodimeric catalytic subcomplexes bound on opposite sides.</text>
</comment>
<evidence type="ECO:0000256" key="4">
    <source>
        <dbReference type="ARBA" id="ARBA00022540"/>
    </source>
</evidence>
<dbReference type="GO" id="GO:0003743">
    <property type="term" value="F:translation initiation factor activity"/>
    <property type="evidence" value="ECO:0007669"/>
    <property type="project" value="UniProtKB-KW"/>
</dbReference>
<evidence type="ECO:0000256" key="5">
    <source>
        <dbReference type="ARBA" id="ARBA00022917"/>
    </source>
</evidence>
<dbReference type="PANTHER" id="PTHR45859:SF1">
    <property type="entry name" value="TRANSLATION INITIATION FACTOR EIF-2B SUBUNIT BETA"/>
    <property type="match status" value="1"/>
</dbReference>
<dbReference type="PANTHER" id="PTHR45859">
    <property type="entry name" value="TRANSLATION INITIATION FACTOR EIF-2B SUBUNIT BETA"/>
    <property type="match status" value="1"/>
</dbReference>
<dbReference type="InterPro" id="IPR042529">
    <property type="entry name" value="IF_2B-like_C"/>
</dbReference>
<reference evidence="11 12" key="2">
    <citation type="submission" date="2018-08" db="EMBL/GenBank/DDBJ databases">
        <authorList>
            <person name="Laetsch R D."/>
            <person name="Stevens L."/>
            <person name="Kumar S."/>
            <person name="Blaxter L. M."/>
        </authorList>
    </citation>
    <scope>NUCLEOTIDE SEQUENCE [LARGE SCALE GENOMIC DNA]</scope>
</reference>
<evidence type="ECO:0000256" key="8">
    <source>
        <dbReference type="ARBA" id="ARBA00046432"/>
    </source>
</evidence>
<evidence type="ECO:0000256" key="1">
    <source>
        <dbReference type="ARBA" id="ARBA00004514"/>
    </source>
</evidence>
<proteinExistence type="inferred from homology"/>
<dbReference type="WBParaSite" id="nOo.2.0.1.t05293-RA">
    <property type="protein sequence ID" value="nOo.2.0.1.t05293-RA"/>
    <property type="gene ID" value="nOo.2.0.1.g05293"/>
</dbReference>
<organism evidence="13">
    <name type="scientific">Onchocerca ochengi</name>
    <name type="common">Filarial nematode worm</name>
    <dbReference type="NCBI Taxonomy" id="42157"/>
    <lineage>
        <taxon>Eukaryota</taxon>
        <taxon>Metazoa</taxon>
        <taxon>Ecdysozoa</taxon>
        <taxon>Nematoda</taxon>
        <taxon>Chromadorea</taxon>
        <taxon>Rhabditida</taxon>
        <taxon>Spirurina</taxon>
        <taxon>Spiruromorpha</taxon>
        <taxon>Filarioidea</taxon>
        <taxon>Onchocercidae</taxon>
        <taxon>Onchocerca</taxon>
    </lineage>
</organism>
<dbReference type="InterPro" id="IPR000649">
    <property type="entry name" value="IF-2B-related"/>
</dbReference>
<comment type="similarity">
    <text evidence="2 9">Belongs to the eIF-2B alpha/beta/delta subunits family.</text>
</comment>
<dbReference type="Pfam" id="PF01008">
    <property type="entry name" value="IF-2B"/>
    <property type="match status" value="2"/>
</dbReference>
<dbReference type="Gene3D" id="3.40.50.10470">
    <property type="entry name" value="Translation initiation factor eif-2b, domain 2"/>
    <property type="match status" value="1"/>
</dbReference>
<evidence type="ECO:0000256" key="3">
    <source>
        <dbReference type="ARBA" id="ARBA00022490"/>
    </source>
</evidence>